<proteinExistence type="predicted"/>
<protein>
    <submittedName>
        <fullName evidence="1">Uncharacterized protein</fullName>
    </submittedName>
</protein>
<name>A0A8S5RF60_9VIRU</name>
<sequence length="44" mass="4992">MYHWCDAHMVARSGSIPEHSRNFRFLTERIGVSCAIFSMSEGSS</sequence>
<reference evidence="1" key="1">
    <citation type="journal article" date="2021" name="Proc. Natl. Acad. Sci. U.S.A.">
        <title>A Catalog of Tens of Thousands of Viruses from Human Metagenomes Reveals Hidden Associations with Chronic Diseases.</title>
        <authorList>
            <person name="Tisza M.J."/>
            <person name="Buck C.B."/>
        </authorList>
    </citation>
    <scope>NUCLEOTIDE SEQUENCE</scope>
    <source>
        <strain evidence="1">CtL1g6</strain>
    </source>
</reference>
<accession>A0A8S5RF60</accession>
<dbReference type="EMBL" id="BK059099">
    <property type="protein sequence ID" value="DAE29795.1"/>
    <property type="molecule type" value="Genomic_DNA"/>
</dbReference>
<evidence type="ECO:0000313" key="1">
    <source>
        <dbReference type="EMBL" id="DAE29795.1"/>
    </source>
</evidence>
<organism evidence="1">
    <name type="scientific">virus sp. ctL1g6</name>
    <dbReference type="NCBI Taxonomy" id="2827988"/>
    <lineage>
        <taxon>Viruses</taxon>
    </lineage>
</organism>